<evidence type="ECO:0000256" key="7">
    <source>
        <dbReference type="ARBA" id="ARBA00023136"/>
    </source>
</evidence>
<evidence type="ECO:0000256" key="6">
    <source>
        <dbReference type="ARBA" id="ARBA00023015"/>
    </source>
</evidence>
<dbReference type="InterPro" id="IPR053877">
    <property type="entry name" value="RskA_N"/>
</dbReference>
<name>A0A1I1JB10_9ACTN</name>
<evidence type="ECO:0000256" key="5">
    <source>
        <dbReference type="ARBA" id="ARBA00022989"/>
    </source>
</evidence>
<evidence type="ECO:0000313" key="15">
    <source>
        <dbReference type="EMBL" id="SFC42620.1"/>
    </source>
</evidence>
<evidence type="ECO:0000256" key="1">
    <source>
        <dbReference type="ARBA" id="ARBA00004167"/>
    </source>
</evidence>
<dbReference type="GO" id="GO:0006417">
    <property type="term" value="P:regulation of translation"/>
    <property type="evidence" value="ECO:0007669"/>
    <property type="project" value="TreeGrafter"/>
</dbReference>
<feature type="domain" description="Anti-sigma K factor RskA C-terminal" evidence="13">
    <location>
        <begin position="111"/>
        <end position="254"/>
    </location>
</feature>
<dbReference type="InterPro" id="IPR051474">
    <property type="entry name" value="Anti-sigma-K/W_factor"/>
</dbReference>
<dbReference type="GO" id="GO:0016989">
    <property type="term" value="F:sigma factor antagonist activity"/>
    <property type="evidence" value="ECO:0007669"/>
    <property type="project" value="TreeGrafter"/>
</dbReference>
<evidence type="ECO:0000256" key="8">
    <source>
        <dbReference type="ARBA" id="ARBA00023163"/>
    </source>
</evidence>
<evidence type="ECO:0000256" key="9">
    <source>
        <dbReference type="ARBA" id="ARBA00029829"/>
    </source>
</evidence>
<dbReference type="PANTHER" id="PTHR37461:SF1">
    <property type="entry name" value="ANTI-SIGMA-K FACTOR RSKA"/>
    <property type="match status" value="1"/>
</dbReference>
<accession>A0A1I1JB10</accession>
<evidence type="ECO:0000256" key="10">
    <source>
        <dbReference type="ARBA" id="ARBA00030803"/>
    </source>
</evidence>
<evidence type="ECO:0000256" key="11">
    <source>
        <dbReference type="SAM" id="MobiDB-lite"/>
    </source>
</evidence>
<evidence type="ECO:0000256" key="4">
    <source>
        <dbReference type="ARBA" id="ARBA00022692"/>
    </source>
</evidence>
<sequence length="265" mass="27144">MNPRTGPGPGTAELHALSGAYALHALSGPERTAFERHVSACPPCAQEVRELTATAARLGGAVAVEPPPELRARVLRRITAVRQEPPRVPRQPPGPAGDVRAGSRRLPGLLLAACAAGLLLVSGVAVWQHREADQARRQAAETAAAQQEVMSVLAAPDARMTGGPLPGGGKGTVVVSSSADRAVFLASGLPQPPDGMVYQLWFDDAGTMRPAGLLQPEHDGGTEAMLMDGALGRAAGMGITVEPAGGSREPSSEPLAVLPFPAPAA</sequence>
<dbReference type="Gene3D" id="1.10.10.1320">
    <property type="entry name" value="Anti-sigma factor, zinc-finger domain"/>
    <property type="match status" value="1"/>
</dbReference>
<keyword evidence="5 12" id="KW-1133">Transmembrane helix</keyword>
<keyword evidence="4 12" id="KW-0812">Transmembrane</keyword>
<gene>
    <name evidence="15" type="ORF">SAMN05421773_103263</name>
</gene>
<dbReference type="GO" id="GO:0005886">
    <property type="term" value="C:plasma membrane"/>
    <property type="evidence" value="ECO:0007669"/>
    <property type="project" value="UniProtKB-SubCell"/>
</dbReference>
<feature type="transmembrane region" description="Helical" evidence="12">
    <location>
        <begin position="109"/>
        <end position="127"/>
    </location>
</feature>
<evidence type="ECO:0000256" key="3">
    <source>
        <dbReference type="ARBA" id="ARBA00022475"/>
    </source>
</evidence>
<dbReference type="Pfam" id="PF10099">
    <property type="entry name" value="RskA_C"/>
    <property type="match status" value="1"/>
</dbReference>
<keyword evidence="7 12" id="KW-0472">Membrane</keyword>
<dbReference type="PANTHER" id="PTHR37461">
    <property type="entry name" value="ANTI-SIGMA-K FACTOR RSKA"/>
    <property type="match status" value="1"/>
</dbReference>
<evidence type="ECO:0000313" key="16">
    <source>
        <dbReference type="Proteomes" id="UP000199207"/>
    </source>
</evidence>
<keyword evidence="8" id="KW-0804">Transcription</keyword>
<protein>
    <recommendedName>
        <fullName evidence="10">Regulator of SigK</fullName>
    </recommendedName>
    <alternativeName>
        <fullName evidence="9">Sigma-K anti-sigma factor RskA</fullName>
    </alternativeName>
</protein>
<reference evidence="15 16" key="1">
    <citation type="submission" date="2016-10" db="EMBL/GenBank/DDBJ databases">
        <authorList>
            <person name="de Groot N.N."/>
        </authorList>
    </citation>
    <scope>NUCLEOTIDE SEQUENCE [LARGE SCALE GENOMIC DNA]</scope>
    <source>
        <strain evidence="15 16">CGMCC 4.5739</strain>
    </source>
</reference>
<feature type="domain" description="Anti-sigma-K factor RskA N-terminal" evidence="14">
    <location>
        <begin position="14"/>
        <end position="55"/>
    </location>
</feature>
<keyword evidence="16" id="KW-1185">Reference proteome</keyword>
<dbReference type="STRING" id="910347.SAMN05421773_103263"/>
<dbReference type="InterPro" id="IPR041916">
    <property type="entry name" value="Anti_sigma_zinc_sf"/>
</dbReference>
<comment type="subcellular location">
    <subcellularLocation>
        <location evidence="2">Cell membrane</location>
    </subcellularLocation>
    <subcellularLocation>
        <location evidence="1">Membrane</location>
        <topology evidence="1">Single-pass membrane protein</topology>
    </subcellularLocation>
</comment>
<dbReference type="AlphaFoldDB" id="A0A1I1JB10"/>
<dbReference type="EMBL" id="FOLM01000003">
    <property type="protein sequence ID" value="SFC42620.1"/>
    <property type="molecule type" value="Genomic_DNA"/>
</dbReference>
<dbReference type="RefSeq" id="WP_093838088.1">
    <property type="nucleotide sequence ID" value="NZ_FOLM01000003.1"/>
</dbReference>
<organism evidence="15 16">
    <name type="scientific">Streptomyces aidingensis</name>
    <dbReference type="NCBI Taxonomy" id="910347"/>
    <lineage>
        <taxon>Bacteria</taxon>
        <taxon>Bacillati</taxon>
        <taxon>Actinomycetota</taxon>
        <taxon>Actinomycetes</taxon>
        <taxon>Kitasatosporales</taxon>
        <taxon>Streptomycetaceae</taxon>
        <taxon>Streptomyces</taxon>
    </lineage>
</organism>
<proteinExistence type="predicted"/>
<keyword evidence="3" id="KW-1003">Cell membrane</keyword>
<evidence type="ECO:0000256" key="12">
    <source>
        <dbReference type="SAM" id="Phobius"/>
    </source>
</evidence>
<evidence type="ECO:0000256" key="2">
    <source>
        <dbReference type="ARBA" id="ARBA00004236"/>
    </source>
</evidence>
<dbReference type="OrthoDB" id="153510at2"/>
<keyword evidence="6" id="KW-0805">Transcription regulation</keyword>
<evidence type="ECO:0000259" key="13">
    <source>
        <dbReference type="Pfam" id="PF10099"/>
    </source>
</evidence>
<dbReference type="InterPro" id="IPR018764">
    <property type="entry name" value="RskA_C"/>
</dbReference>
<dbReference type="Pfam" id="PF22618">
    <property type="entry name" value="RskA_N"/>
    <property type="match status" value="1"/>
</dbReference>
<evidence type="ECO:0000259" key="14">
    <source>
        <dbReference type="Pfam" id="PF22618"/>
    </source>
</evidence>
<dbReference type="Proteomes" id="UP000199207">
    <property type="component" value="Unassembled WGS sequence"/>
</dbReference>
<feature type="region of interest" description="Disordered" evidence="11">
    <location>
        <begin position="244"/>
        <end position="265"/>
    </location>
</feature>